<organism evidence="1 2">
    <name type="scientific">Larinioides sclopetarius</name>
    <dbReference type="NCBI Taxonomy" id="280406"/>
    <lineage>
        <taxon>Eukaryota</taxon>
        <taxon>Metazoa</taxon>
        <taxon>Ecdysozoa</taxon>
        <taxon>Arthropoda</taxon>
        <taxon>Chelicerata</taxon>
        <taxon>Arachnida</taxon>
        <taxon>Araneae</taxon>
        <taxon>Araneomorphae</taxon>
        <taxon>Entelegynae</taxon>
        <taxon>Araneoidea</taxon>
        <taxon>Araneidae</taxon>
        <taxon>Larinioides</taxon>
    </lineage>
</organism>
<evidence type="ECO:0000313" key="2">
    <source>
        <dbReference type="Proteomes" id="UP001497382"/>
    </source>
</evidence>
<reference evidence="1 2" key="1">
    <citation type="submission" date="2024-04" db="EMBL/GenBank/DDBJ databases">
        <authorList>
            <person name="Rising A."/>
            <person name="Reimegard J."/>
            <person name="Sonavane S."/>
            <person name="Akerstrom W."/>
            <person name="Nylinder S."/>
            <person name="Hedman E."/>
            <person name="Kallberg Y."/>
        </authorList>
    </citation>
    <scope>NUCLEOTIDE SEQUENCE [LARGE SCALE GENOMIC DNA]</scope>
</reference>
<comment type="caution">
    <text evidence="1">The sequence shown here is derived from an EMBL/GenBank/DDBJ whole genome shotgun (WGS) entry which is preliminary data.</text>
</comment>
<evidence type="ECO:0000313" key="1">
    <source>
        <dbReference type="EMBL" id="CAL1299825.1"/>
    </source>
</evidence>
<gene>
    <name evidence="1" type="ORF">LARSCL_LOCUS21601</name>
</gene>
<protein>
    <submittedName>
        <fullName evidence="1">Uncharacterized protein</fullName>
    </submittedName>
</protein>
<name>A0AAV2BV80_9ARAC</name>
<dbReference type="AlphaFoldDB" id="A0AAV2BV80"/>
<dbReference type="EMBL" id="CAXIEN010000520">
    <property type="protein sequence ID" value="CAL1299825.1"/>
    <property type="molecule type" value="Genomic_DNA"/>
</dbReference>
<dbReference type="Proteomes" id="UP001497382">
    <property type="component" value="Unassembled WGS sequence"/>
</dbReference>
<proteinExistence type="predicted"/>
<keyword evidence="2" id="KW-1185">Reference proteome</keyword>
<sequence length="72" mass="8898">MGFVKDSSISRFRGQDCFHLPRMKSYQERNPSRKFYEIWQKMFRQDIRNCQPSILSCFRLVTYLYLFNTCER</sequence>
<accession>A0AAV2BV80</accession>